<proteinExistence type="predicted"/>
<evidence type="ECO:0000256" key="1">
    <source>
        <dbReference type="SAM" id="Phobius"/>
    </source>
</evidence>
<dbReference type="KEGG" id="psol:S284_00580"/>
<protein>
    <recommendedName>
        <fullName evidence="5">Immunodominant membrane protein</fullName>
    </recommendedName>
</protein>
<evidence type="ECO:0008006" key="5">
    <source>
        <dbReference type="Google" id="ProtNLM"/>
    </source>
</evidence>
<keyword evidence="1" id="KW-1133">Transmembrane helix</keyword>
<dbReference type="STRING" id="69896.S284_00580"/>
<reference evidence="4" key="1">
    <citation type="submission" date="2016-11" db="EMBL/GenBank/DDBJ databases">
        <title>Genome sequence of Candidatus Phytoplasma solani strain SA-1.</title>
        <authorList>
            <person name="Haryono M."/>
            <person name="Samarzija I."/>
            <person name="Seruga Music M."/>
            <person name="Hogenhout S."/>
            <person name="Kuo C.-H."/>
        </authorList>
    </citation>
    <scope>NUCLEOTIDE SEQUENCE [LARGE SCALE GENOMIC DNA]</scope>
    <source>
        <strain evidence="4">SA-1</strain>
    </source>
</reference>
<evidence type="ECO:0000313" key="2">
    <source>
        <dbReference type="EMBL" id="RMI89183.1"/>
    </source>
</evidence>
<feature type="transmembrane region" description="Helical" evidence="1">
    <location>
        <begin position="12"/>
        <end position="32"/>
    </location>
</feature>
<accession>A0A421NYW8</accession>
<keyword evidence="4" id="KW-1185">Reference proteome</keyword>
<dbReference type="OrthoDB" id="386007at2"/>
<evidence type="ECO:0000313" key="3">
    <source>
        <dbReference type="EMBL" id="RMI89201.1"/>
    </source>
</evidence>
<dbReference type="EMBL" id="MPBG01000001">
    <property type="protein sequence ID" value="RMI89183.1"/>
    <property type="molecule type" value="Genomic_DNA"/>
</dbReference>
<evidence type="ECO:0000313" key="4">
    <source>
        <dbReference type="Proteomes" id="UP000283896"/>
    </source>
</evidence>
<organism evidence="3 4">
    <name type="scientific">Candidatus Phytoplasma solani</name>
    <dbReference type="NCBI Taxonomy" id="69896"/>
    <lineage>
        <taxon>Bacteria</taxon>
        <taxon>Bacillati</taxon>
        <taxon>Mycoplasmatota</taxon>
        <taxon>Mollicutes</taxon>
        <taxon>Acholeplasmatales</taxon>
        <taxon>Acholeplasmataceae</taxon>
        <taxon>Candidatus Phytoplasma</taxon>
        <taxon>16SrXII (Stolbur group)</taxon>
    </lineage>
</organism>
<keyword evidence="1" id="KW-0472">Membrane</keyword>
<dbReference type="Proteomes" id="UP000283896">
    <property type="component" value="Unassembled WGS sequence"/>
</dbReference>
<dbReference type="EMBL" id="MPBG01000001">
    <property type="protein sequence ID" value="RMI89201.1"/>
    <property type="molecule type" value="Genomic_DNA"/>
</dbReference>
<gene>
    <name evidence="2" type="ORF">PSSA1_v1c0630</name>
    <name evidence="3" type="ORF">PSSA1_v1c0810</name>
</gene>
<sequence>MKFIATKKTKIIVGAAFIITTLYLGLGFWISFNPINWLSPQQTWAKESGESLLILVKEFDEEKDQNKKKHKKKEIKNQLNKIKILVIQRYQNESRYKKNFNSVNDAYKTSFLNNNSKTDNITVKNAQELKEAIDNLFNE</sequence>
<dbReference type="AlphaFoldDB" id="A0A421NYW8"/>
<name>A0A421NYW8_9MOLU</name>
<reference evidence="3" key="2">
    <citation type="journal article" date="2019" name="Syst. Appl. Microbiol.">
        <title>The genome of 'Candidatus Phytoplasma solani' strain SA-1 is highly dynamic and prone to adopting foreign sequences.</title>
        <authorList>
            <person name="Music M.S."/>
            <person name="Samarzija I."/>
            <person name="Hogenhout S.A."/>
            <person name="Haryono M."/>
            <person name="Cho S.T."/>
            <person name="Kuo C.H."/>
        </authorList>
    </citation>
    <scope>NUCLEOTIDE SEQUENCE</scope>
    <source>
        <strain evidence="3">SA-1</strain>
    </source>
</reference>
<comment type="caution">
    <text evidence="3">The sequence shown here is derived from an EMBL/GenBank/DDBJ whole genome shotgun (WGS) entry which is preliminary data.</text>
</comment>
<keyword evidence="1" id="KW-0812">Transmembrane</keyword>
<dbReference type="RefSeq" id="WP_023161181.1">
    <property type="nucleotide sequence ID" value="NC_022588.1"/>
</dbReference>